<dbReference type="InterPro" id="IPR002376">
    <property type="entry name" value="Formyl_transf_N"/>
</dbReference>
<dbReference type="RefSeq" id="WP_317935077.1">
    <property type="nucleotide sequence ID" value="NZ_JAUBDH010000003.1"/>
</dbReference>
<dbReference type="Pfam" id="PF00551">
    <property type="entry name" value="Formyl_trans_N"/>
    <property type="match status" value="1"/>
</dbReference>
<evidence type="ECO:0000256" key="6">
    <source>
        <dbReference type="HAMAP-Rule" id="MF_01930"/>
    </source>
</evidence>
<dbReference type="CDD" id="cd08645">
    <property type="entry name" value="FMT_core_GART"/>
    <property type="match status" value="1"/>
</dbReference>
<feature type="binding site" evidence="6">
    <location>
        <position position="107"/>
    </location>
    <ligand>
        <name>(6R)-10-formyltetrahydrofolate</name>
        <dbReference type="ChEBI" id="CHEBI:195366"/>
    </ligand>
</feature>
<feature type="binding site" evidence="6">
    <location>
        <begin position="90"/>
        <end position="93"/>
    </location>
    <ligand>
        <name>(6R)-10-formyltetrahydrofolate</name>
        <dbReference type="ChEBI" id="CHEBI:195366"/>
    </ligand>
</feature>
<dbReference type="SUPFAM" id="SSF53328">
    <property type="entry name" value="Formyltransferase"/>
    <property type="match status" value="1"/>
</dbReference>
<evidence type="ECO:0000256" key="2">
    <source>
        <dbReference type="ARBA" id="ARBA00022679"/>
    </source>
</evidence>
<dbReference type="NCBIfam" id="TIGR00639">
    <property type="entry name" value="PurN"/>
    <property type="match status" value="1"/>
</dbReference>
<dbReference type="InterPro" id="IPR036477">
    <property type="entry name" value="Formyl_transf_N_sf"/>
</dbReference>
<keyword evidence="3 6" id="KW-0658">Purine biosynthesis</keyword>
<comment type="function">
    <text evidence="6">Catalyzes the transfer of a formyl group from 10-formyltetrahydrofolate to 5-phospho-ribosyl-glycinamide (GAR), producing 5-phospho-ribosyl-N-formylglycinamide (FGAR) and tetrahydrofolate.</text>
</comment>
<evidence type="ECO:0000313" key="8">
    <source>
        <dbReference type="EMBL" id="MDW0109532.1"/>
    </source>
</evidence>
<organism evidence="8 9">
    <name type="scientific">Sporosarcina aquimarina</name>
    <dbReference type="NCBI Taxonomy" id="114975"/>
    <lineage>
        <taxon>Bacteria</taxon>
        <taxon>Bacillati</taxon>
        <taxon>Bacillota</taxon>
        <taxon>Bacilli</taxon>
        <taxon>Bacillales</taxon>
        <taxon>Caryophanaceae</taxon>
        <taxon>Sporosarcina</taxon>
    </lineage>
</organism>
<comment type="similarity">
    <text evidence="4 6">Belongs to the GART family.</text>
</comment>
<sequence>MKKVAVFASGSGSNFQALVDAVNASTLEADIRLLVCDQPTAAVLERAQKANIESYCISPKNFTDKTAFEKEIVQQLKLRDIEFIVLAGYMRIIGSTILKEFPESIVNIHPSLLPAFPGKDAIGQAIEAGVQVSGLTIHYVDAGMDTGPIIFQKEIKIQSEDTRDTVQKRIQQAEHISYPEVLQELFSKDSVNAVR</sequence>
<gene>
    <name evidence="6 8" type="primary">purN</name>
    <name evidence="8" type="ORF">QT716_05620</name>
</gene>
<name>A0ABU4FZJ1_9BACL</name>
<evidence type="ECO:0000313" key="9">
    <source>
        <dbReference type="Proteomes" id="UP001280629"/>
    </source>
</evidence>
<dbReference type="Gene3D" id="3.40.50.170">
    <property type="entry name" value="Formyl transferase, N-terminal domain"/>
    <property type="match status" value="1"/>
</dbReference>
<dbReference type="PROSITE" id="PS00373">
    <property type="entry name" value="GART"/>
    <property type="match status" value="1"/>
</dbReference>
<feature type="active site" description="Proton donor" evidence="6">
    <location>
        <position position="109"/>
    </location>
</feature>
<reference evidence="8 9" key="1">
    <citation type="submission" date="2023-06" db="EMBL/GenBank/DDBJ databases">
        <title>Sporosarcina sp. nov., isolated from Korean traditional fermented seafood 'Jeotgal'.</title>
        <authorList>
            <person name="Yang A.-I."/>
            <person name="Shin N.-R."/>
        </authorList>
    </citation>
    <scope>NUCLEOTIDE SEQUENCE [LARGE SCALE GENOMIC DNA]</scope>
    <source>
        <strain evidence="8 9">KCTC3840</strain>
    </source>
</reference>
<dbReference type="PANTHER" id="PTHR43369:SF2">
    <property type="entry name" value="PHOSPHORIBOSYLGLYCINAMIDE FORMYLTRANSFERASE"/>
    <property type="match status" value="1"/>
</dbReference>
<dbReference type="PANTHER" id="PTHR43369">
    <property type="entry name" value="PHOSPHORIBOSYLGLYCINAMIDE FORMYLTRANSFERASE"/>
    <property type="match status" value="1"/>
</dbReference>
<keyword evidence="9" id="KW-1185">Reference proteome</keyword>
<feature type="binding site" evidence="6">
    <location>
        <begin position="12"/>
        <end position="14"/>
    </location>
    <ligand>
        <name>N(1)-(5-phospho-beta-D-ribosyl)glycinamide</name>
        <dbReference type="ChEBI" id="CHEBI:143788"/>
    </ligand>
</feature>
<evidence type="ECO:0000256" key="3">
    <source>
        <dbReference type="ARBA" id="ARBA00022755"/>
    </source>
</evidence>
<comment type="caution">
    <text evidence="8">The sequence shown here is derived from an EMBL/GenBank/DDBJ whole genome shotgun (WGS) entry which is preliminary data.</text>
</comment>
<dbReference type="GO" id="GO:0004644">
    <property type="term" value="F:phosphoribosylglycinamide formyltransferase activity"/>
    <property type="evidence" value="ECO:0007669"/>
    <property type="project" value="UniProtKB-EC"/>
</dbReference>
<keyword evidence="2 6" id="KW-0808">Transferase</keyword>
<feature type="domain" description="Formyl transferase N-terminal" evidence="7">
    <location>
        <begin position="2"/>
        <end position="182"/>
    </location>
</feature>
<feature type="site" description="Raises pKa of active site His" evidence="6">
    <location>
        <position position="145"/>
    </location>
</feature>
<evidence type="ECO:0000259" key="7">
    <source>
        <dbReference type="Pfam" id="PF00551"/>
    </source>
</evidence>
<comment type="pathway">
    <text evidence="1 6">Purine metabolism; IMP biosynthesis via de novo pathway; N(2)-formyl-N(1)-(5-phospho-D-ribosyl)glycinamide from N(1)-(5-phospho-D-ribosyl)glycinamide (10-formyl THF route): step 1/1.</text>
</comment>
<evidence type="ECO:0000256" key="4">
    <source>
        <dbReference type="ARBA" id="ARBA00038440"/>
    </source>
</evidence>
<dbReference type="EC" id="2.1.2.2" evidence="6"/>
<dbReference type="HAMAP" id="MF_01930">
    <property type="entry name" value="PurN"/>
    <property type="match status" value="1"/>
</dbReference>
<feature type="binding site" evidence="6">
    <location>
        <position position="65"/>
    </location>
    <ligand>
        <name>(6R)-10-formyltetrahydrofolate</name>
        <dbReference type="ChEBI" id="CHEBI:195366"/>
    </ligand>
</feature>
<evidence type="ECO:0000256" key="5">
    <source>
        <dbReference type="ARBA" id="ARBA00047664"/>
    </source>
</evidence>
<proteinExistence type="inferred from homology"/>
<comment type="catalytic activity">
    <reaction evidence="5 6">
        <text>N(1)-(5-phospho-beta-D-ribosyl)glycinamide + (6R)-10-formyltetrahydrofolate = N(2)-formyl-N(1)-(5-phospho-beta-D-ribosyl)glycinamide + (6S)-5,6,7,8-tetrahydrofolate + H(+)</text>
        <dbReference type="Rhea" id="RHEA:15053"/>
        <dbReference type="ChEBI" id="CHEBI:15378"/>
        <dbReference type="ChEBI" id="CHEBI:57453"/>
        <dbReference type="ChEBI" id="CHEBI:143788"/>
        <dbReference type="ChEBI" id="CHEBI:147286"/>
        <dbReference type="ChEBI" id="CHEBI:195366"/>
        <dbReference type="EC" id="2.1.2.2"/>
    </reaction>
</comment>
<dbReference type="EMBL" id="JAUBDH010000003">
    <property type="protein sequence ID" value="MDW0109532.1"/>
    <property type="molecule type" value="Genomic_DNA"/>
</dbReference>
<dbReference type="InterPro" id="IPR001555">
    <property type="entry name" value="GART_AS"/>
</dbReference>
<protein>
    <recommendedName>
        <fullName evidence="6">Phosphoribosylglycinamide formyltransferase</fullName>
        <ecNumber evidence="6">2.1.2.2</ecNumber>
    </recommendedName>
    <alternativeName>
        <fullName evidence="6">5'-phosphoribosylglycinamide transformylase</fullName>
    </alternativeName>
    <alternativeName>
        <fullName evidence="6">GAR transformylase</fullName>
        <shortName evidence="6">GART</shortName>
    </alternativeName>
</protein>
<accession>A0ABU4FZJ1</accession>
<dbReference type="InterPro" id="IPR004607">
    <property type="entry name" value="GART"/>
</dbReference>
<evidence type="ECO:0000256" key="1">
    <source>
        <dbReference type="ARBA" id="ARBA00005054"/>
    </source>
</evidence>
<dbReference type="Proteomes" id="UP001280629">
    <property type="component" value="Unassembled WGS sequence"/>
</dbReference>